<proteinExistence type="predicted"/>
<reference evidence="2 3" key="1">
    <citation type="submission" date="2016-03" db="EMBL/GenBank/DDBJ databases">
        <title>Mechanisms controlling the formation of the plant cell surface in tip-growing cells are functionally conserved among land plants.</title>
        <authorList>
            <person name="Honkanen S."/>
            <person name="Jones V.A."/>
            <person name="Morieri G."/>
            <person name="Champion C."/>
            <person name="Hetherington A.J."/>
            <person name="Kelly S."/>
            <person name="Saint-Marcoux D."/>
            <person name="Proust H."/>
            <person name="Prescott H."/>
            <person name="Dolan L."/>
        </authorList>
    </citation>
    <scope>NUCLEOTIDE SEQUENCE [LARGE SCALE GENOMIC DNA]</scope>
    <source>
        <strain evidence="3">cv. Tak-1 and cv. Tak-2</strain>
        <tissue evidence="2">Whole gametophyte</tissue>
    </source>
</reference>
<dbReference type="Proteomes" id="UP000077202">
    <property type="component" value="Unassembled WGS sequence"/>
</dbReference>
<organism evidence="2 3">
    <name type="scientific">Marchantia polymorpha subsp. ruderalis</name>
    <dbReference type="NCBI Taxonomy" id="1480154"/>
    <lineage>
        <taxon>Eukaryota</taxon>
        <taxon>Viridiplantae</taxon>
        <taxon>Streptophyta</taxon>
        <taxon>Embryophyta</taxon>
        <taxon>Marchantiophyta</taxon>
        <taxon>Marchantiopsida</taxon>
        <taxon>Marchantiidae</taxon>
        <taxon>Marchantiales</taxon>
        <taxon>Marchantiaceae</taxon>
        <taxon>Marchantia</taxon>
    </lineage>
</organism>
<name>A0A176VQL0_MARPO</name>
<evidence type="ECO:0000313" key="1">
    <source>
        <dbReference type="EMBL" id="BBN05223.1"/>
    </source>
</evidence>
<keyword evidence="3" id="KW-1185">Reference proteome</keyword>
<dbReference type="EMBL" id="AP019868">
    <property type="protein sequence ID" value="BBN05223.1"/>
    <property type="molecule type" value="Genomic_DNA"/>
</dbReference>
<dbReference type="Proteomes" id="UP001162541">
    <property type="component" value="Chromosome 3"/>
</dbReference>
<gene>
    <name evidence="2" type="ORF">AXG93_1630s1130</name>
    <name evidence="1" type="ORF">Mp_3g11360</name>
</gene>
<reference evidence="4" key="3">
    <citation type="journal article" date="2020" name="Curr. Biol.">
        <title>Chromatin organization in early land plants reveals an ancestral association between H3K27me3, transposons, and constitutive heterochromatin.</title>
        <authorList>
            <person name="Montgomery S.A."/>
            <person name="Tanizawa Y."/>
            <person name="Galik B."/>
            <person name="Wang N."/>
            <person name="Ito T."/>
            <person name="Mochizuki T."/>
            <person name="Akimcheva S."/>
            <person name="Bowman J.L."/>
            <person name="Cognat V."/>
            <person name="Marechal-Drouard L."/>
            <person name="Ekker H."/>
            <person name="Hong S.F."/>
            <person name="Kohchi T."/>
            <person name="Lin S.S."/>
            <person name="Liu L.D."/>
            <person name="Nakamura Y."/>
            <person name="Valeeva L.R."/>
            <person name="Shakirov E.V."/>
            <person name="Shippen D.E."/>
            <person name="Wei W.L."/>
            <person name="Yagura M."/>
            <person name="Yamaoka S."/>
            <person name="Yamato K.T."/>
            <person name="Liu C."/>
            <person name="Berger F."/>
        </authorList>
    </citation>
    <scope>NUCLEOTIDE SEQUENCE [LARGE SCALE GENOMIC DNA]</scope>
    <source>
        <strain evidence="4">Tak-1</strain>
    </source>
</reference>
<sequence>MENGCWRPAVIRTQQSSPFDIQHSPWKPLARHQCTPARRRKQEIDALLLKTQTTLQRAHKVLNKQDEKPRNLSNESYGRQMAYRRSTYGSTVGVQRRDPIIDIRPPRECFLATQAHTLLNLVTDVVDSHHQRQMAKKVDFRKPRTNKVEKIPPPVLLPPFNLHIKQRPLSKSYYLGGSLRARRETLAMKEKDKAKARKSEGDGLFVAGHGIRFDRRRSTEIPEGLGYQNARKNVEEKLGEYTRNYQARRELSFRATALVKEKRRTRMTLFLEHERHSMEVKAAIAKAKEKH</sequence>
<dbReference type="EMBL" id="LVLJ01002916">
    <property type="protein sequence ID" value="OAE23198.1"/>
    <property type="molecule type" value="Genomic_DNA"/>
</dbReference>
<accession>A0A176VQL0</accession>
<evidence type="ECO:0000313" key="4">
    <source>
        <dbReference type="Proteomes" id="UP001162541"/>
    </source>
</evidence>
<reference evidence="1" key="2">
    <citation type="journal article" date="2019" name="Curr. Biol.">
        <title>Chromatin organization in early land plants reveals an ancestral association between H3K27me3, transposons, and constitutive heterochromatin.</title>
        <authorList>
            <person name="Montgomery S.A."/>
            <person name="Tanizawa Y."/>
            <person name="Galik B."/>
            <person name="Wang N."/>
            <person name="Ito T."/>
            <person name="Mochizuki T."/>
            <person name="Akimcheva S."/>
            <person name="Bowman J."/>
            <person name="Cognat V."/>
            <person name="Drouard L."/>
            <person name="Ekker H."/>
            <person name="Houng S."/>
            <person name="Kohchi T."/>
            <person name="Lin S."/>
            <person name="Liu L.D."/>
            <person name="Nakamura Y."/>
            <person name="Valeeva L.R."/>
            <person name="Shakirov E.V."/>
            <person name="Shippen D.E."/>
            <person name="Wei W."/>
            <person name="Yagura M."/>
            <person name="Yamaoka S."/>
            <person name="Yamato K.T."/>
            <person name="Liu C."/>
            <person name="Berger F."/>
        </authorList>
    </citation>
    <scope>NUCLEOTIDE SEQUENCE [LARGE SCALE GENOMIC DNA]</scope>
    <source>
        <strain evidence="1">Tak-1</strain>
    </source>
</reference>
<evidence type="ECO:0000313" key="3">
    <source>
        <dbReference type="Proteomes" id="UP000077202"/>
    </source>
</evidence>
<dbReference type="AlphaFoldDB" id="A0A176VQL0"/>
<evidence type="ECO:0000313" key="2">
    <source>
        <dbReference type="EMBL" id="OAE23198.1"/>
    </source>
</evidence>
<protein>
    <submittedName>
        <fullName evidence="2">Uncharacterized protein</fullName>
    </submittedName>
</protein>